<feature type="binding site" evidence="12">
    <location>
        <position position="484"/>
    </location>
    <ligand>
        <name>Zn(2+)</name>
        <dbReference type="ChEBI" id="CHEBI:29105"/>
        <label>1</label>
    </ligand>
</feature>
<dbReference type="GO" id="GO:0043138">
    <property type="term" value="F:3'-5' DNA helicase activity"/>
    <property type="evidence" value="ECO:0007669"/>
    <property type="project" value="UniProtKB-EC"/>
</dbReference>
<dbReference type="EMBL" id="AYSO01000014">
    <property type="protein sequence ID" value="KIE47543.1"/>
    <property type="molecule type" value="Genomic_DNA"/>
</dbReference>
<evidence type="ECO:0000256" key="9">
    <source>
        <dbReference type="ARBA" id="ARBA00023125"/>
    </source>
</evidence>
<dbReference type="SMART" id="SM00490">
    <property type="entry name" value="HELICc"/>
    <property type="match status" value="1"/>
</dbReference>
<accession>A0A0C1U6X4</accession>
<dbReference type="InterPro" id="IPR040498">
    <property type="entry name" value="PriA_CRR"/>
</dbReference>
<dbReference type="GO" id="GO:0005524">
    <property type="term" value="F:ATP binding"/>
    <property type="evidence" value="ECO:0007669"/>
    <property type="project" value="UniProtKB-UniRule"/>
</dbReference>
<dbReference type="InterPro" id="IPR027417">
    <property type="entry name" value="P-loop_NTPase"/>
</dbReference>
<dbReference type="Pfam" id="PF17764">
    <property type="entry name" value="PriA_3primeBD"/>
    <property type="match status" value="1"/>
</dbReference>
<sequence length="737" mass="84326">MNDFAGIIVNNEAIKVDKIFTYKIPNSLKDKLSLGHRVKVPFGLGNKFIDGFVMKLYTSDDLQEENFSKMKTIKEICDDFLVIREEDIELIETMRKKYLCTYLECIKVIIPNGITKGMKFKTKTVISLGKPLEEKYLKENYINIYSFIKESNGIYNKAELTKEMGFSLSSINTLIKYGFLIAEESIVYRYNDKLYKNYDKKILNDVQRRAVDTILNSKNNKFLLHGVTGSGKTEIYMNLVSNMMDSGKDSIILIPEISLTPQMVERFKGRFGKDVAIFHSKLSDGEKFDEWMRVKSGKVKVAIGARSAIFLPFKNLGLIVIDEEHEGSYKSDSDPKYIAKEIGELKCTIENCKLVLGSATPSIESYYKAQEGIYELITIDERADNAKLPKIYLSDMREELINNNKTIFSEVLYENIGKALENKDQILLFLNRRGYSTFVSCRSCGYVFKCHNCDISLTYHNSYEALSCHYCGAKVPQVKTCPKCKSKYVKYFGIGTEQLEAQVKKAFPMAKTLRMDFDTTRQKDSYENIYKSFKNGEADILIGTQMIAKGLDFPNVTLVGIIAADLSLNLPDYRANERTFQLITQVSGRAGRGKKEGKVVVQTYNPDNLSIKCSVENNYKGFYNEEIKLREILKYPPFTKIMCINLSSKKEELLIKNIQNICDKLRFHLEKNDKIEILGPCPCGISKIKNAYRWQIVIKGNFSEDLALGIKNFIYEELSNVYNDIRVSIDVNPNNML</sequence>
<comment type="function">
    <text evidence="12">Initiates the restart of stalled replication forks, which reloads the replicative helicase on sites other than the origin of replication. Recognizes and binds to abandoned replication forks and remodels them to uncover a helicase loading site. Promotes assembly of the primosome at these replication forks.</text>
</comment>
<dbReference type="GO" id="GO:0016887">
    <property type="term" value="F:ATP hydrolysis activity"/>
    <property type="evidence" value="ECO:0007669"/>
    <property type="project" value="RHEA"/>
</dbReference>
<evidence type="ECO:0000259" key="13">
    <source>
        <dbReference type="PROSITE" id="PS51192"/>
    </source>
</evidence>
<evidence type="ECO:0000256" key="3">
    <source>
        <dbReference type="ARBA" id="ARBA00022723"/>
    </source>
</evidence>
<dbReference type="SUPFAM" id="SSF52540">
    <property type="entry name" value="P-loop containing nucleoside triphosphate hydrolases"/>
    <property type="match status" value="1"/>
</dbReference>
<comment type="caution">
    <text evidence="15">The sequence shown here is derived from an EMBL/GenBank/DDBJ whole genome shotgun (WGS) entry which is preliminary data.</text>
</comment>
<dbReference type="AlphaFoldDB" id="A0A0C1U6X4"/>
<keyword evidence="10 12" id="KW-0413">Isomerase</keyword>
<dbReference type="Pfam" id="PF00270">
    <property type="entry name" value="DEAD"/>
    <property type="match status" value="1"/>
</dbReference>
<evidence type="ECO:0000256" key="11">
    <source>
        <dbReference type="ARBA" id="ARBA00048988"/>
    </source>
</evidence>
<dbReference type="HAMAP" id="MF_00983">
    <property type="entry name" value="PriA"/>
    <property type="match status" value="1"/>
</dbReference>
<dbReference type="InterPro" id="IPR041222">
    <property type="entry name" value="PriA_3primeBD"/>
</dbReference>
<evidence type="ECO:0000313" key="15">
    <source>
        <dbReference type="EMBL" id="KIE47543.1"/>
    </source>
</evidence>
<keyword evidence="1 12" id="KW-0639">Primosome</keyword>
<comment type="cofactor">
    <cofactor evidence="12">
        <name>Zn(2+)</name>
        <dbReference type="ChEBI" id="CHEBI:29105"/>
    </cofactor>
    <text evidence="12">Binds 2 zinc ions per subunit.</text>
</comment>
<dbReference type="GO" id="GO:1990077">
    <property type="term" value="C:primosome complex"/>
    <property type="evidence" value="ECO:0007669"/>
    <property type="project" value="UniProtKB-UniRule"/>
</dbReference>
<keyword evidence="8 12" id="KW-0067">ATP-binding</keyword>
<dbReference type="InterPro" id="IPR011545">
    <property type="entry name" value="DEAD/DEAH_box_helicase_dom"/>
</dbReference>
<dbReference type="Pfam" id="PF18319">
    <property type="entry name" value="Zn_ribbon_PriA"/>
    <property type="match status" value="1"/>
</dbReference>
<dbReference type="GO" id="GO:0006302">
    <property type="term" value="P:double-strand break repair"/>
    <property type="evidence" value="ECO:0007669"/>
    <property type="project" value="InterPro"/>
</dbReference>
<dbReference type="EC" id="5.6.2.4" evidence="12"/>
<keyword evidence="5 12" id="KW-0378">Hydrolase</keyword>
<evidence type="ECO:0000256" key="2">
    <source>
        <dbReference type="ARBA" id="ARBA00022705"/>
    </source>
</evidence>
<dbReference type="OrthoDB" id="9759544at2"/>
<dbReference type="PROSITE" id="PS51192">
    <property type="entry name" value="HELICASE_ATP_BIND_1"/>
    <property type="match status" value="1"/>
</dbReference>
<evidence type="ECO:0000256" key="4">
    <source>
        <dbReference type="ARBA" id="ARBA00022741"/>
    </source>
</evidence>
<dbReference type="Gene3D" id="3.40.50.300">
    <property type="entry name" value="P-loop containing nucleotide triphosphate hydrolases"/>
    <property type="match status" value="2"/>
</dbReference>
<dbReference type="CDD" id="cd18804">
    <property type="entry name" value="SF2_C_priA"/>
    <property type="match status" value="1"/>
</dbReference>
<comment type="catalytic activity">
    <reaction evidence="12">
        <text>Couples ATP hydrolysis with the unwinding of duplex DNA by translocating in the 3'-5' direction.</text>
        <dbReference type="EC" id="5.6.2.4"/>
    </reaction>
</comment>
<dbReference type="GO" id="GO:0008270">
    <property type="term" value="F:zinc ion binding"/>
    <property type="evidence" value="ECO:0007669"/>
    <property type="project" value="UniProtKB-UniRule"/>
</dbReference>
<feature type="binding site" evidence="12">
    <location>
        <position position="481"/>
    </location>
    <ligand>
        <name>Zn(2+)</name>
        <dbReference type="ChEBI" id="CHEBI:29105"/>
        <label>1</label>
    </ligand>
</feature>
<feature type="binding site" evidence="12">
    <location>
        <position position="453"/>
    </location>
    <ligand>
        <name>Zn(2+)</name>
        <dbReference type="ChEBI" id="CHEBI:29105"/>
        <label>2</label>
    </ligand>
</feature>
<dbReference type="STRING" id="29341.RSJ17_09020"/>
<dbReference type="PROSITE" id="PS51194">
    <property type="entry name" value="HELICASE_CTER"/>
    <property type="match status" value="1"/>
</dbReference>
<dbReference type="GO" id="GO:0003677">
    <property type="term" value="F:DNA binding"/>
    <property type="evidence" value="ECO:0007669"/>
    <property type="project" value="UniProtKB-UniRule"/>
</dbReference>
<feature type="binding site" evidence="12">
    <location>
        <position position="471"/>
    </location>
    <ligand>
        <name>Zn(2+)</name>
        <dbReference type="ChEBI" id="CHEBI:29105"/>
        <label>2</label>
    </ligand>
</feature>
<dbReference type="NCBIfam" id="TIGR00595">
    <property type="entry name" value="priA"/>
    <property type="match status" value="1"/>
</dbReference>
<comment type="catalytic activity">
    <reaction evidence="11 12">
        <text>ATP + H2O = ADP + phosphate + H(+)</text>
        <dbReference type="Rhea" id="RHEA:13065"/>
        <dbReference type="ChEBI" id="CHEBI:15377"/>
        <dbReference type="ChEBI" id="CHEBI:15378"/>
        <dbReference type="ChEBI" id="CHEBI:30616"/>
        <dbReference type="ChEBI" id="CHEBI:43474"/>
        <dbReference type="ChEBI" id="CHEBI:456216"/>
        <dbReference type="EC" id="5.6.2.4"/>
    </reaction>
</comment>
<dbReference type="GO" id="GO:0006270">
    <property type="term" value="P:DNA replication initiation"/>
    <property type="evidence" value="ECO:0007669"/>
    <property type="project" value="TreeGrafter"/>
</dbReference>
<dbReference type="GO" id="GO:0006310">
    <property type="term" value="P:DNA recombination"/>
    <property type="evidence" value="ECO:0007669"/>
    <property type="project" value="InterPro"/>
</dbReference>
<evidence type="ECO:0000256" key="10">
    <source>
        <dbReference type="ARBA" id="ARBA00023235"/>
    </source>
</evidence>
<proteinExistence type="inferred from homology"/>
<keyword evidence="4 12" id="KW-0547">Nucleotide-binding</keyword>
<dbReference type="Proteomes" id="UP000031366">
    <property type="component" value="Unassembled WGS sequence"/>
</dbReference>
<evidence type="ECO:0000256" key="8">
    <source>
        <dbReference type="ARBA" id="ARBA00022840"/>
    </source>
</evidence>
<dbReference type="InterPro" id="IPR005259">
    <property type="entry name" value="PriA"/>
</dbReference>
<dbReference type="InterPro" id="IPR041236">
    <property type="entry name" value="PriA_C"/>
</dbReference>
<evidence type="ECO:0000256" key="5">
    <source>
        <dbReference type="ARBA" id="ARBA00022801"/>
    </source>
</evidence>
<dbReference type="Pfam" id="PF18074">
    <property type="entry name" value="PriA_C"/>
    <property type="match status" value="1"/>
</dbReference>
<feature type="domain" description="Helicase C-terminal" evidence="14">
    <location>
        <begin position="476"/>
        <end position="659"/>
    </location>
</feature>
<evidence type="ECO:0000313" key="16">
    <source>
        <dbReference type="Proteomes" id="UP000031366"/>
    </source>
</evidence>
<feature type="binding site" evidence="12">
    <location>
        <position position="450"/>
    </location>
    <ligand>
        <name>Zn(2+)</name>
        <dbReference type="ChEBI" id="CHEBI:29105"/>
        <label>2</label>
    </ligand>
</feature>
<feature type="domain" description="Helicase ATP-binding" evidence="13">
    <location>
        <begin position="213"/>
        <end position="379"/>
    </location>
</feature>
<keyword evidence="3 12" id="KW-0479">Metal-binding</keyword>
<protein>
    <recommendedName>
        <fullName evidence="12">Replication restart protein PriA</fullName>
    </recommendedName>
    <alternativeName>
        <fullName evidence="12">ATP-dependent DNA helicase PriA</fullName>
        <ecNumber evidence="12">5.6.2.4</ecNumber>
    </alternativeName>
    <alternativeName>
        <fullName evidence="12">DNA 3'-5' helicase PriA</fullName>
    </alternativeName>
</protein>
<feature type="binding site" evidence="12">
    <location>
        <position position="441"/>
    </location>
    <ligand>
        <name>Zn(2+)</name>
        <dbReference type="ChEBI" id="CHEBI:29105"/>
        <label>1</label>
    </ligand>
</feature>
<dbReference type="FunFam" id="3.40.50.300:FF:000489">
    <property type="entry name" value="Primosome assembly protein PriA"/>
    <property type="match status" value="1"/>
</dbReference>
<feature type="binding site" evidence="12">
    <location>
        <position position="444"/>
    </location>
    <ligand>
        <name>Zn(2+)</name>
        <dbReference type="ChEBI" id="CHEBI:29105"/>
        <label>1</label>
    </ligand>
</feature>
<keyword evidence="6 12" id="KW-0347">Helicase</keyword>
<dbReference type="SMART" id="SM00487">
    <property type="entry name" value="DEXDc"/>
    <property type="match status" value="1"/>
</dbReference>
<keyword evidence="9 12" id="KW-0238">DNA-binding</keyword>
<comment type="subunit">
    <text evidence="12">Component of the replication restart primosome.</text>
</comment>
<dbReference type="RefSeq" id="WP_039631491.1">
    <property type="nucleotide sequence ID" value="NZ_AYSO01000014.1"/>
</dbReference>
<dbReference type="PANTHER" id="PTHR30580">
    <property type="entry name" value="PRIMOSOMAL PROTEIN N"/>
    <property type="match status" value="1"/>
</dbReference>
<feature type="binding site" evidence="12">
    <location>
        <position position="468"/>
    </location>
    <ligand>
        <name>Zn(2+)</name>
        <dbReference type="ChEBI" id="CHEBI:29105"/>
        <label>2</label>
    </ligand>
</feature>
<evidence type="ECO:0000259" key="14">
    <source>
        <dbReference type="PROSITE" id="PS51194"/>
    </source>
</evidence>
<organism evidence="15 16">
    <name type="scientific">Clostridium argentinense CDC 2741</name>
    <dbReference type="NCBI Taxonomy" id="1418104"/>
    <lineage>
        <taxon>Bacteria</taxon>
        <taxon>Bacillati</taxon>
        <taxon>Bacillota</taxon>
        <taxon>Clostridia</taxon>
        <taxon>Eubacteriales</taxon>
        <taxon>Clostridiaceae</taxon>
        <taxon>Clostridium</taxon>
    </lineage>
</organism>
<dbReference type="CDD" id="cd17929">
    <property type="entry name" value="DEXHc_priA"/>
    <property type="match status" value="1"/>
</dbReference>
<dbReference type="Pfam" id="PF00271">
    <property type="entry name" value="Helicase_C"/>
    <property type="match status" value="1"/>
</dbReference>
<keyword evidence="16" id="KW-1185">Reference proteome</keyword>
<gene>
    <name evidence="12 15" type="primary">priA</name>
    <name evidence="15" type="ORF">U732_3065</name>
</gene>
<reference evidence="15 16" key="1">
    <citation type="journal article" date="2015" name="Infect. Genet. Evol.">
        <title>Genomic sequences of six botulinum neurotoxin-producing strains representing three clostridial species illustrate the mobility and diversity of botulinum neurotoxin genes.</title>
        <authorList>
            <person name="Smith T.J."/>
            <person name="Hill K.K."/>
            <person name="Xie G."/>
            <person name="Foley B.T."/>
            <person name="Williamson C.H."/>
            <person name="Foster J.T."/>
            <person name="Johnson S.L."/>
            <person name="Chertkov O."/>
            <person name="Teshima H."/>
            <person name="Gibbons H.S."/>
            <person name="Johnsky L.A."/>
            <person name="Karavis M.A."/>
            <person name="Smith L.A."/>
        </authorList>
    </citation>
    <scope>NUCLEOTIDE SEQUENCE [LARGE SCALE GENOMIC DNA]</scope>
    <source>
        <strain evidence="15 16">CDC 2741</strain>
    </source>
</reference>
<dbReference type="InterPro" id="IPR001650">
    <property type="entry name" value="Helicase_C-like"/>
</dbReference>
<evidence type="ECO:0000256" key="1">
    <source>
        <dbReference type="ARBA" id="ARBA00022515"/>
    </source>
</evidence>
<dbReference type="PANTHER" id="PTHR30580:SF0">
    <property type="entry name" value="PRIMOSOMAL PROTEIN N"/>
    <property type="match status" value="1"/>
</dbReference>
<evidence type="ECO:0000256" key="6">
    <source>
        <dbReference type="ARBA" id="ARBA00022806"/>
    </source>
</evidence>
<evidence type="ECO:0000256" key="7">
    <source>
        <dbReference type="ARBA" id="ARBA00022833"/>
    </source>
</evidence>
<keyword evidence="2 12" id="KW-0235">DNA replication</keyword>
<dbReference type="GO" id="GO:0006269">
    <property type="term" value="P:DNA replication, synthesis of primer"/>
    <property type="evidence" value="ECO:0007669"/>
    <property type="project" value="UniProtKB-KW"/>
</dbReference>
<dbReference type="InterPro" id="IPR014001">
    <property type="entry name" value="Helicase_ATP-bd"/>
</dbReference>
<comment type="similarity">
    <text evidence="12">Belongs to the helicase family. PriA subfamily.</text>
</comment>
<evidence type="ECO:0000256" key="12">
    <source>
        <dbReference type="HAMAP-Rule" id="MF_00983"/>
    </source>
</evidence>
<dbReference type="NCBIfam" id="NF004066">
    <property type="entry name" value="PRK05580.1-3"/>
    <property type="match status" value="1"/>
</dbReference>
<keyword evidence="7 12" id="KW-0862">Zinc</keyword>
<dbReference type="InterPro" id="IPR042115">
    <property type="entry name" value="PriA_3primeBD_sf"/>
</dbReference>
<dbReference type="Gene3D" id="3.40.1440.60">
    <property type="entry name" value="PriA, 3(prime) DNA-binding domain"/>
    <property type="match status" value="1"/>
</dbReference>
<name>A0A0C1U6X4_9CLOT</name>